<dbReference type="Proteomes" id="UP000694621">
    <property type="component" value="Unplaced"/>
</dbReference>
<dbReference type="InterPro" id="IPR013106">
    <property type="entry name" value="Ig_V-set"/>
</dbReference>
<feature type="compositionally biased region" description="Low complexity" evidence="4">
    <location>
        <begin position="257"/>
        <end position="266"/>
    </location>
</feature>
<accession>A0A8B9H1V3</accession>
<protein>
    <recommendedName>
        <fullName evidence="7">Immunoglobulin domain-containing protein</fullName>
    </recommendedName>
</protein>
<feature type="chain" id="PRO_5034386896" description="Immunoglobulin domain-containing protein" evidence="6">
    <location>
        <begin position="19"/>
        <end position="338"/>
    </location>
</feature>
<evidence type="ECO:0000313" key="9">
    <source>
        <dbReference type="Proteomes" id="UP000694621"/>
    </source>
</evidence>
<feature type="compositionally biased region" description="Polar residues" evidence="4">
    <location>
        <begin position="267"/>
        <end position="283"/>
    </location>
</feature>
<dbReference type="Pfam" id="PF07686">
    <property type="entry name" value="V-set"/>
    <property type="match status" value="2"/>
</dbReference>
<feature type="transmembrane region" description="Helical" evidence="5">
    <location>
        <begin position="307"/>
        <end position="327"/>
    </location>
</feature>
<dbReference type="InterPro" id="IPR013783">
    <property type="entry name" value="Ig-like_fold"/>
</dbReference>
<feature type="domain" description="Immunoglobulin" evidence="7">
    <location>
        <begin position="127"/>
        <end position="233"/>
    </location>
</feature>
<feature type="region of interest" description="Disordered" evidence="4">
    <location>
        <begin position="239"/>
        <end position="305"/>
    </location>
</feature>
<dbReference type="PANTHER" id="PTHR11860">
    <property type="entry name" value="POLYMERIC-IMMUNOGLOBULIN RECEPTOR"/>
    <property type="match status" value="1"/>
</dbReference>
<evidence type="ECO:0000256" key="5">
    <source>
        <dbReference type="SAM" id="Phobius"/>
    </source>
</evidence>
<dbReference type="Ensembl" id="ENSAMXT00005008009.1">
    <property type="protein sequence ID" value="ENSAMXP00005007082.1"/>
    <property type="gene ID" value="ENSAMXG00005004245.1"/>
</dbReference>
<dbReference type="SMART" id="SM00409">
    <property type="entry name" value="IG"/>
    <property type="match status" value="2"/>
</dbReference>
<dbReference type="SUPFAM" id="SSF48726">
    <property type="entry name" value="Immunoglobulin"/>
    <property type="match status" value="2"/>
</dbReference>
<proteinExistence type="predicted"/>
<feature type="domain" description="Immunoglobulin" evidence="7">
    <location>
        <begin position="18"/>
        <end position="117"/>
    </location>
</feature>
<dbReference type="PANTHER" id="PTHR11860:SF118">
    <property type="entry name" value="CMRF35-LIKE MOLECULE 3-RELATED"/>
    <property type="match status" value="1"/>
</dbReference>
<sequence length="338" mass="37800">MKILLIFTLYLISGGGASSEVRGYSGGGVLIKCKYDKEYTSNNKYFCKSSGVNCTDLIRTGDQEKSVNTGRFLLIDKPRSAEFLVMMRELTVEDSGRYQCGVNISSNTYNHIQVELKINRDQHHEKCIDAVRYKGGSLNISCKYPQSLKDHPKFFCIRMGSGCLYKAAVKESKIWTTIGKFSLYDNRETEIFTVRFNNLTKRDSAEYWCGAESDWESDHGYKVFFTQINLSINGTQEMTSSSTSLSFPTQCKKETTSKPTSTSSTEANPQTEQGTQEMTSPTQSTKETTSNPTSTSSTEANPQTGPLLIPVVSVVLVLFLSGLFCFIRAQRKRRNNPG</sequence>
<feature type="compositionally biased region" description="Polar residues" evidence="4">
    <location>
        <begin position="239"/>
        <end position="249"/>
    </location>
</feature>
<evidence type="ECO:0000256" key="2">
    <source>
        <dbReference type="ARBA" id="ARBA00022692"/>
    </source>
</evidence>
<dbReference type="InterPro" id="IPR003599">
    <property type="entry name" value="Ig_sub"/>
</dbReference>
<feature type="compositionally biased region" description="Low complexity" evidence="4">
    <location>
        <begin position="284"/>
        <end position="298"/>
    </location>
</feature>
<keyword evidence="2 5" id="KW-0812">Transmembrane</keyword>
<evidence type="ECO:0000256" key="1">
    <source>
        <dbReference type="ARBA" id="ARBA00004370"/>
    </source>
</evidence>
<dbReference type="GO" id="GO:0005886">
    <property type="term" value="C:plasma membrane"/>
    <property type="evidence" value="ECO:0007669"/>
    <property type="project" value="TreeGrafter"/>
</dbReference>
<dbReference type="AlphaFoldDB" id="A0A8B9H1V3"/>
<dbReference type="GO" id="GO:0004888">
    <property type="term" value="F:transmembrane signaling receptor activity"/>
    <property type="evidence" value="ECO:0007669"/>
    <property type="project" value="TreeGrafter"/>
</dbReference>
<evidence type="ECO:0000259" key="7">
    <source>
        <dbReference type="SMART" id="SM00409"/>
    </source>
</evidence>
<organism evidence="8 9">
    <name type="scientific">Astyanax mexicanus</name>
    <name type="common">Blind cave fish</name>
    <name type="synonym">Astyanax fasciatus mexicanus</name>
    <dbReference type="NCBI Taxonomy" id="7994"/>
    <lineage>
        <taxon>Eukaryota</taxon>
        <taxon>Metazoa</taxon>
        <taxon>Chordata</taxon>
        <taxon>Craniata</taxon>
        <taxon>Vertebrata</taxon>
        <taxon>Euteleostomi</taxon>
        <taxon>Actinopterygii</taxon>
        <taxon>Neopterygii</taxon>
        <taxon>Teleostei</taxon>
        <taxon>Ostariophysi</taxon>
        <taxon>Characiformes</taxon>
        <taxon>Characoidei</taxon>
        <taxon>Acestrorhamphidae</taxon>
        <taxon>Acestrorhamphinae</taxon>
        <taxon>Astyanax</taxon>
    </lineage>
</organism>
<feature type="signal peptide" evidence="6">
    <location>
        <begin position="1"/>
        <end position="18"/>
    </location>
</feature>
<evidence type="ECO:0000256" key="4">
    <source>
        <dbReference type="SAM" id="MobiDB-lite"/>
    </source>
</evidence>
<dbReference type="Gene3D" id="2.60.40.10">
    <property type="entry name" value="Immunoglobulins"/>
    <property type="match status" value="2"/>
</dbReference>
<comment type="subcellular location">
    <subcellularLocation>
        <location evidence="1">Membrane</location>
    </subcellularLocation>
</comment>
<evidence type="ECO:0000313" key="8">
    <source>
        <dbReference type="Ensembl" id="ENSAMXP00005007082.1"/>
    </source>
</evidence>
<keyword evidence="6" id="KW-0732">Signal</keyword>
<keyword evidence="3 5" id="KW-0472">Membrane</keyword>
<evidence type="ECO:0000256" key="3">
    <source>
        <dbReference type="ARBA" id="ARBA00023136"/>
    </source>
</evidence>
<name>A0A8B9H1V3_ASTMX</name>
<dbReference type="InterPro" id="IPR036179">
    <property type="entry name" value="Ig-like_dom_sf"/>
</dbReference>
<dbReference type="CDD" id="cd05716">
    <property type="entry name" value="IgV_pIgR_like"/>
    <property type="match status" value="1"/>
</dbReference>
<evidence type="ECO:0000256" key="6">
    <source>
        <dbReference type="SAM" id="SignalP"/>
    </source>
</evidence>
<dbReference type="InterPro" id="IPR050671">
    <property type="entry name" value="CD300_family_receptors"/>
</dbReference>
<reference evidence="8" key="1">
    <citation type="submission" date="2025-08" db="UniProtKB">
        <authorList>
            <consortium name="Ensembl"/>
        </authorList>
    </citation>
    <scope>IDENTIFICATION</scope>
</reference>
<keyword evidence="5" id="KW-1133">Transmembrane helix</keyword>